<evidence type="ECO:0000313" key="4">
    <source>
        <dbReference type="Proteomes" id="UP001552299"/>
    </source>
</evidence>
<dbReference type="PANTHER" id="PTHR33474">
    <property type="entry name" value="TRANSMEMBRANE PROTEIN"/>
    <property type="match status" value="1"/>
</dbReference>
<keyword evidence="2" id="KW-0732">Signal</keyword>
<dbReference type="PANTHER" id="PTHR33474:SF28">
    <property type="entry name" value="OS01G0815400 PROTEIN"/>
    <property type="match status" value="1"/>
</dbReference>
<comment type="caution">
    <text evidence="3">The sequence shown here is derived from an EMBL/GenBank/DDBJ whole genome shotgun (WGS) entry which is preliminary data.</text>
</comment>
<feature type="region of interest" description="Disordered" evidence="1">
    <location>
        <begin position="45"/>
        <end position="90"/>
    </location>
</feature>
<gene>
    <name evidence="3" type="ORF">M5K25_022971</name>
</gene>
<keyword evidence="4" id="KW-1185">Reference proteome</keyword>
<reference evidence="3 4" key="1">
    <citation type="journal article" date="2024" name="Plant Biotechnol. J.">
        <title>Dendrobium thyrsiflorum genome and its molecular insights into genes involved in important horticultural traits.</title>
        <authorList>
            <person name="Chen B."/>
            <person name="Wang J.Y."/>
            <person name="Zheng P.J."/>
            <person name="Li K.L."/>
            <person name="Liang Y.M."/>
            <person name="Chen X.F."/>
            <person name="Zhang C."/>
            <person name="Zhao X."/>
            <person name="He X."/>
            <person name="Zhang G.Q."/>
            <person name="Liu Z.J."/>
            <person name="Xu Q."/>
        </authorList>
    </citation>
    <scope>NUCLEOTIDE SEQUENCE [LARGE SCALE GENOMIC DNA]</scope>
    <source>
        <strain evidence="3">GZMU011</strain>
    </source>
</reference>
<evidence type="ECO:0000256" key="1">
    <source>
        <dbReference type="SAM" id="MobiDB-lite"/>
    </source>
</evidence>
<evidence type="ECO:0000313" key="3">
    <source>
        <dbReference type="EMBL" id="KAL0908474.1"/>
    </source>
</evidence>
<protein>
    <submittedName>
        <fullName evidence="3">Uncharacterized protein</fullName>
    </submittedName>
</protein>
<dbReference type="AlphaFoldDB" id="A0ABD0U756"/>
<dbReference type="EMBL" id="JANQDX010000017">
    <property type="protein sequence ID" value="KAL0908474.1"/>
    <property type="molecule type" value="Genomic_DNA"/>
</dbReference>
<feature type="chain" id="PRO_5044799995" evidence="2">
    <location>
        <begin position="24"/>
        <end position="90"/>
    </location>
</feature>
<accession>A0ABD0U756</accession>
<feature type="compositionally biased region" description="Polar residues" evidence="1">
    <location>
        <begin position="78"/>
        <end position="90"/>
    </location>
</feature>
<sequence length="90" mass="10038">MERRSLHLLQLLLLFAFIHLIISSTATNSSRIIRVMKEVKGDPLHKKAVQVSAESKEEQEEASRNDSVLEIEDYPGSGANNRHSPPSDGN</sequence>
<name>A0ABD0U756_DENTH</name>
<proteinExistence type="predicted"/>
<evidence type="ECO:0000256" key="2">
    <source>
        <dbReference type="SAM" id="SignalP"/>
    </source>
</evidence>
<feature type="signal peptide" evidence="2">
    <location>
        <begin position="1"/>
        <end position="23"/>
    </location>
</feature>
<organism evidence="3 4">
    <name type="scientific">Dendrobium thyrsiflorum</name>
    <name type="common">Pinecone-like raceme dendrobium</name>
    <name type="synonym">Orchid</name>
    <dbReference type="NCBI Taxonomy" id="117978"/>
    <lineage>
        <taxon>Eukaryota</taxon>
        <taxon>Viridiplantae</taxon>
        <taxon>Streptophyta</taxon>
        <taxon>Embryophyta</taxon>
        <taxon>Tracheophyta</taxon>
        <taxon>Spermatophyta</taxon>
        <taxon>Magnoliopsida</taxon>
        <taxon>Liliopsida</taxon>
        <taxon>Asparagales</taxon>
        <taxon>Orchidaceae</taxon>
        <taxon>Epidendroideae</taxon>
        <taxon>Malaxideae</taxon>
        <taxon>Dendrobiinae</taxon>
        <taxon>Dendrobium</taxon>
    </lineage>
</organism>
<dbReference type="Proteomes" id="UP001552299">
    <property type="component" value="Unassembled WGS sequence"/>
</dbReference>